<dbReference type="PROSITE" id="PS50817">
    <property type="entry name" value="INTEIN_N_TER"/>
    <property type="match status" value="1"/>
</dbReference>
<name>A0A818LVQ3_9BILA</name>
<dbReference type="InterPro" id="IPR006141">
    <property type="entry name" value="Intein_N"/>
</dbReference>
<dbReference type="Proteomes" id="UP000663872">
    <property type="component" value="Unassembled WGS sequence"/>
</dbReference>
<evidence type="ECO:0000313" key="1">
    <source>
        <dbReference type="EMBL" id="CAF3578220.1"/>
    </source>
</evidence>
<dbReference type="GO" id="GO:0016539">
    <property type="term" value="P:intein-mediated protein splicing"/>
    <property type="evidence" value="ECO:0007669"/>
    <property type="project" value="InterPro"/>
</dbReference>
<evidence type="ECO:0000313" key="2">
    <source>
        <dbReference type="Proteomes" id="UP000663872"/>
    </source>
</evidence>
<sequence>MCNSCMSVIYSFKLYPSYFCLICHTKLQLNDATYHLSKRLDEIQNPASEDFKRVNRCLQSLPERFEAKTLYKVEQNYKKKSSAKHVLLTIGACISNPDAFDEEAAALQTAMQNAMNTEVETDPNITTQESNTSTNNFWDRFWSNVCDFFETIWSNIKTFTKKIGEIIYNACNFLWRCFFHDCPSRLRRLAEVLIRKIMNQFQHSHEQ</sequence>
<comment type="caution">
    <text evidence="1">The sequence shown here is derived from an EMBL/GenBank/DDBJ whole genome shotgun (WGS) entry which is preliminary data.</text>
</comment>
<organism evidence="1 2">
    <name type="scientific">Rotaria socialis</name>
    <dbReference type="NCBI Taxonomy" id="392032"/>
    <lineage>
        <taxon>Eukaryota</taxon>
        <taxon>Metazoa</taxon>
        <taxon>Spiralia</taxon>
        <taxon>Gnathifera</taxon>
        <taxon>Rotifera</taxon>
        <taxon>Eurotatoria</taxon>
        <taxon>Bdelloidea</taxon>
        <taxon>Philodinida</taxon>
        <taxon>Philodinidae</taxon>
        <taxon>Rotaria</taxon>
    </lineage>
</organism>
<dbReference type="EMBL" id="CAJNYT010003569">
    <property type="protein sequence ID" value="CAF3578220.1"/>
    <property type="molecule type" value="Genomic_DNA"/>
</dbReference>
<gene>
    <name evidence="1" type="ORF">GRG538_LOCUS21581</name>
</gene>
<accession>A0A818LVQ3</accession>
<proteinExistence type="predicted"/>
<dbReference type="AlphaFoldDB" id="A0A818LVQ3"/>
<reference evidence="1" key="1">
    <citation type="submission" date="2021-02" db="EMBL/GenBank/DDBJ databases">
        <authorList>
            <person name="Nowell W R."/>
        </authorList>
    </citation>
    <scope>NUCLEOTIDE SEQUENCE</scope>
</reference>
<protein>
    <submittedName>
        <fullName evidence="1">Uncharacterized protein</fullName>
    </submittedName>
</protein>